<sequence>MIKTMTAVAASLLLAGAANAGTVFNVDALADSWNSGAGAGLDTGIALTAGQAFTVTAGAGDLWSAGALPRWSNANGLTGNLFATGTDESGEAAGTLIGQDFGIFDGFAFGELVGQIGNGAYFAVGTSFAGAANATGDLKLFYWDSNFADNSGSVAVDVSVVPEPGSVALMLAGLGIVGGLARRRSKQVG</sequence>
<evidence type="ECO:0000313" key="4">
    <source>
        <dbReference type="Proteomes" id="UP001139353"/>
    </source>
</evidence>
<evidence type="ECO:0000256" key="1">
    <source>
        <dbReference type="SAM" id="SignalP"/>
    </source>
</evidence>
<feature type="signal peptide" evidence="1">
    <location>
        <begin position="1"/>
        <end position="20"/>
    </location>
</feature>
<keyword evidence="1" id="KW-0732">Signal</keyword>
<name>A0A9X2BZQ4_9BURK</name>
<dbReference type="EMBL" id="JAJLJH010000001">
    <property type="protein sequence ID" value="MCK9685621.1"/>
    <property type="molecule type" value="Genomic_DNA"/>
</dbReference>
<dbReference type="Gene3D" id="2.60.120.430">
    <property type="entry name" value="Galactose-binding lectin"/>
    <property type="match status" value="1"/>
</dbReference>
<accession>A0A9X2BZQ4</accession>
<protein>
    <submittedName>
        <fullName evidence="3">PEP-CTERM sorting domain-containing protein</fullName>
    </submittedName>
</protein>
<feature type="chain" id="PRO_5040724482" evidence="1">
    <location>
        <begin position="21"/>
        <end position="189"/>
    </location>
</feature>
<dbReference type="AlphaFoldDB" id="A0A9X2BZQ4"/>
<evidence type="ECO:0000259" key="2">
    <source>
        <dbReference type="Pfam" id="PF07589"/>
    </source>
</evidence>
<dbReference type="InterPro" id="IPR013424">
    <property type="entry name" value="Ice-binding_C"/>
</dbReference>
<dbReference type="RefSeq" id="WP_275681619.1">
    <property type="nucleotide sequence ID" value="NZ_JAJLJH010000001.1"/>
</dbReference>
<comment type="caution">
    <text evidence="3">The sequence shown here is derived from an EMBL/GenBank/DDBJ whole genome shotgun (WGS) entry which is preliminary data.</text>
</comment>
<dbReference type="Proteomes" id="UP001139353">
    <property type="component" value="Unassembled WGS sequence"/>
</dbReference>
<proteinExistence type="predicted"/>
<evidence type="ECO:0000313" key="3">
    <source>
        <dbReference type="EMBL" id="MCK9685621.1"/>
    </source>
</evidence>
<dbReference type="NCBIfam" id="TIGR02595">
    <property type="entry name" value="PEP_CTERM"/>
    <property type="match status" value="1"/>
</dbReference>
<reference evidence="3" key="1">
    <citation type="submission" date="2021-11" db="EMBL/GenBank/DDBJ databases">
        <title>BS-T2-15 a new species belonging to the Comamonadaceae family isolated from the soil of a French oak forest.</title>
        <authorList>
            <person name="Mieszkin S."/>
            <person name="Alain K."/>
        </authorList>
    </citation>
    <scope>NUCLEOTIDE SEQUENCE</scope>
    <source>
        <strain evidence="3">BS-T2-15</strain>
    </source>
</reference>
<organism evidence="3 4">
    <name type="scientific">Scleromatobacter humisilvae</name>
    <dbReference type="NCBI Taxonomy" id="2897159"/>
    <lineage>
        <taxon>Bacteria</taxon>
        <taxon>Pseudomonadati</taxon>
        <taxon>Pseudomonadota</taxon>
        <taxon>Betaproteobacteria</taxon>
        <taxon>Burkholderiales</taxon>
        <taxon>Sphaerotilaceae</taxon>
        <taxon>Scleromatobacter</taxon>
    </lineage>
</organism>
<dbReference type="Pfam" id="PF07589">
    <property type="entry name" value="PEP-CTERM"/>
    <property type="match status" value="1"/>
</dbReference>
<gene>
    <name evidence="3" type="ORF">LPC04_07860</name>
</gene>
<keyword evidence="4" id="KW-1185">Reference proteome</keyword>
<feature type="domain" description="Ice-binding protein C-terminal" evidence="2">
    <location>
        <begin position="161"/>
        <end position="184"/>
    </location>
</feature>